<evidence type="ECO:0000256" key="3">
    <source>
        <dbReference type="ARBA" id="ARBA00013011"/>
    </source>
</evidence>
<evidence type="ECO:0000256" key="4">
    <source>
        <dbReference type="ARBA" id="ARBA00023002"/>
    </source>
</evidence>
<dbReference type="Proteomes" id="UP001370490">
    <property type="component" value="Unassembled WGS sequence"/>
</dbReference>
<accession>A0AAN8VK68</accession>
<dbReference type="Pfam" id="PF00393">
    <property type="entry name" value="6PGD"/>
    <property type="match status" value="1"/>
</dbReference>
<feature type="domain" description="6-phosphogluconate dehydrogenase C-terminal" evidence="7">
    <location>
        <begin position="58"/>
        <end position="119"/>
    </location>
</feature>
<comment type="similarity">
    <text evidence="2">Belongs to the 6-phosphogluconate dehydrogenase family.</text>
</comment>
<organism evidence="8 9">
    <name type="scientific">Dillenia turbinata</name>
    <dbReference type="NCBI Taxonomy" id="194707"/>
    <lineage>
        <taxon>Eukaryota</taxon>
        <taxon>Viridiplantae</taxon>
        <taxon>Streptophyta</taxon>
        <taxon>Embryophyta</taxon>
        <taxon>Tracheophyta</taxon>
        <taxon>Spermatophyta</taxon>
        <taxon>Magnoliopsida</taxon>
        <taxon>eudicotyledons</taxon>
        <taxon>Gunneridae</taxon>
        <taxon>Pentapetalae</taxon>
        <taxon>Dilleniales</taxon>
        <taxon>Dilleniaceae</taxon>
        <taxon>Dillenia</taxon>
    </lineage>
</organism>
<dbReference type="InterPro" id="IPR006183">
    <property type="entry name" value="Pgluconate_DH"/>
</dbReference>
<comment type="caution">
    <text evidence="8">The sequence shown here is derived from an EMBL/GenBank/DDBJ whole genome shotgun (WGS) entry which is preliminary data.</text>
</comment>
<dbReference type="PANTHER" id="PTHR11811">
    <property type="entry name" value="6-PHOSPHOGLUCONATE DEHYDROGENASE"/>
    <property type="match status" value="1"/>
</dbReference>
<protein>
    <recommendedName>
        <fullName evidence="3">phosphogluconate dehydrogenase (NADP(+)-dependent, decarboxylating)</fullName>
        <ecNumber evidence="3">1.1.1.44</ecNumber>
    </recommendedName>
</protein>
<dbReference type="GO" id="GO:0004616">
    <property type="term" value="F:phosphogluconate dehydrogenase (decarboxylating) activity"/>
    <property type="evidence" value="ECO:0007669"/>
    <property type="project" value="UniProtKB-EC"/>
</dbReference>
<dbReference type="Gene3D" id="1.10.1040.10">
    <property type="entry name" value="N-(1-d-carboxylethyl)-l-norvaline Dehydrogenase, domain 2"/>
    <property type="match status" value="1"/>
</dbReference>
<proteinExistence type="inferred from homology"/>
<dbReference type="AlphaFoldDB" id="A0AAN8VK68"/>
<dbReference type="InterPro" id="IPR006114">
    <property type="entry name" value="6PGDH_C"/>
</dbReference>
<gene>
    <name evidence="8" type="ORF">RJ641_003209</name>
</gene>
<dbReference type="EC" id="1.1.1.44" evidence="3"/>
<dbReference type="GO" id="GO:0006098">
    <property type="term" value="P:pentose-phosphate shunt"/>
    <property type="evidence" value="ECO:0007669"/>
    <property type="project" value="UniProtKB-KW"/>
</dbReference>
<evidence type="ECO:0000256" key="2">
    <source>
        <dbReference type="ARBA" id="ARBA00008419"/>
    </source>
</evidence>
<reference evidence="8 9" key="1">
    <citation type="submission" date="2023-12" db="EMBL/GenBank/DDBJ databases">
        <title>A high-quality genome assembly for Dillenia turbinata (Dilleniales).</title>
        <authorList>
            <person name="Chanderbali A."/>
        </authorList>
    </citation>
    <scope>NUCLEOTIDE SEQUENCE [LARGE SCALE GENOMIC DNA]</scope>
    <source>
        <strain evidence="8">LSX21</strain>
        <tissue evidence="8">Leaf</tissue>
    </source>
</reference>
<evidence type="ECO:0000259" key="7">
    <source>
        <dbReference type="Pfam" id="PF00393"/>
    </source>
</evidence>
<evidence type="ECO:0000256" key="1">
    <source>
        <dbReference type="ARBA" id="ARBA00004874"/>
    </source>
</evidence>
<dbReference type="EMBL" id="JBAMMX010000011">
    <property type="protein sequence ID" value="KAK6931416.1"/>
    <property type="molecule type" value="Genomic_DNA"/>
</dbReference>
<evidence type="ECO:0000313" key="9">
    <source>
        <dbReference type="Proteomes" id="UP001370490"/>
    </source>
</evidence>
<evidence type="ECO:0000256" key="6">
    <source>
        <dbReference type="ARBA" id="ARBA00023126"/>
    </source>
</evidence>
<sequence>MLAKASSPVVQTIKTLSAYLEEGDCIIDGGNEWYEMRILKGEKAMAEVVQIFFESRLTKGSDYLVDKVLDRTGMKATGKWKLQQAADLSVAAPTIASSLDAKFLSGLKEESVEAANLVTLAPSQLNKL</sequence>
<dbReference type="GO" id="GO:0019521">
    <property type="term" value="P:D-gluconate metabolic process"/>
    <property type="evidence" value="ECO:0007669"/>
    <property type="project" value="UniProtKB-KW"/>
</dbReference>
<keyword evidence="9" id="KW-1185">Reference proteome</keyword>
<evidence type="ECO:0000256" key="5">
    <source>
        <dbReference type="ARBA" id="ARBA00023064"/>
    </source>
</evidence>
<dbReference type="InterPro" id="IPR013328">
    <property type="entry name" value="6PGD_dom2"/>
</dbReference>
<keyword evidence="6" id="KW-0570">Pentose shunt</keyword>
<keyword evidence="5" id="KW-0311">Gluconate utilization</keyword>
<comment type="pathway">
    <text evidence="1">Carbohydrate degradation; pentose phosphate pathway; D-ribulose 5-phosphate from D-glucose 6-phosphate (oxidative stage): step 3/3.</text>
</comment>
<evidence type="ECO:0000313" key="8">
    <source>
        <dbReference type="EMBL" id="KAK6931416.1"/>
    </source>
</evidence>
<dbReference type="SUPFAM" id="SSF48179">
    <property type="entry name" value="6-phosphogluconate dehydrogenase C-terminal domain-like"/>
    <property type="match status" value="1"/>
</dbReference>
<dbReference type="InterPro" id="IPR008927">
    <property type="entry name" value="6-PGluconate_DH-like_C_sf"/>
</dbReference>
<keyword evidence="4" id="KW-0560">Oxidoreductase</keyword>
<name>A0AAN8VK68_9MAGN</name>